<organism evidence="11 12">
    <name type="scientific">Rathayibacter tritici</name>
    <dbReference type="NCBI Taxonomy" id="33888"/>
    <lineage>
        <taxon>Bacteria</taxon>
        <taxon>Bacillati</taxon>
        <taxon>Actinomycetota</taxon>
        <taxon>Actinomycetes</taxon>
        <taxon>Micrococcales</taxon>
        <taxon>Microbacteriaceae</taxon>
        <taxon>Rathayibacter</taxon>
    </lineage>
</organism>
<dbReference type="PANTHER" id="PTHR43126">
    <property type="entry name" value="D-ALANYL-D-ALANINE DIPEPTIDASE"/>
    <property type="match status" value="1"/>
</dbReference>
<dbReference type="OrthoDB" id="9801430at2"/>
<dbReference type="RefSeq" id="WP_068250771.1">
    <property type="nucleotide sequence ID" value="NZ_CP015515.1"/>
</dbReference>
<dbReference type="PANTHER" id="PTHR43126:SF1">
    <property type="entry name" value="D-ALANYL-D-ALANINE DIPEPTIDASE"/>
    <property type="match status" value="1"/>
</dbReference>
<feature type="site" description="Transition state stabilizer" evidence="9">
    <location>
        <position position="71"/>
    </location>
</feature>
<dbReference type="GO" id="GO:0006508">
    <property type="term" value="P:proteolysis"/>
    <property type="evidence" value="ECO:0007669"/>
    <property type="project" value="UniProtKB-KW"/>
</dbReference>
<keyword evidence="8 10" id="KW-0961">Cell wall biogenesis/degradation</keyword>
<dbReference type="InterPro" id="IPR000755">
    <property type="entry name" value="A_A_dipeptidase"/>
</dbReference>
<evidence type="ECO:0000256" key="9">
    <source>
        <dbReference type="HAMAP-Rule" id="MF_01924"/>
    </source>
</evidence>
<feature type="active site" description="Proton donor/acceptor" evidence="9">
    <location>
        <position position="181"/>
    </location>
</feature>
<keyword evidence="4 9" id="KW-0378">Hydrolase</keyword>
<evidence type="ECO:0000256" key="6">
    <source>
        <dbReference type="ARBA" id="ARBA00022997"/>
    </source>
</evidence>
<reference evidence="11 12" key="1">
    <citation type="submission" date="2016-05" db="EMBL/GenBank/DDBJ databases">
        <title>Complete genome sequence of Rathayibacter tritici NCPPB 1953.</title>
        <authorList>
            <person name="Park J."/>
            <person name="Lee H.-H."/>
            <person name="Lee S.-W."/>
            <person name="Seo Y.-S."/>
        </authorList>
    </citation>
    <scope>NUCLEOTIDE SEQUENCE [LARGE SCALE GENOMIC DNA]</scope>
    <source>
        <strain evidence="11 12">NCPPB 1953</strain>
    </source>
</reference>
<evidence type="ECO:0000256" key="7">
    <source>
        <dbReference type="ARBA" id="ARBA00023049"/>
    </source>
</evidence>
<gene>
    <name evidence="11" type="ORF">A6122_0298</name>
</gene>
<evidence type="ECO:0000256" key="3">
    <source>
        <dbReference type="ARBA" id="ARBA00022723"/>
    </source>
</evidence>
<keyword evidence="2 9" id="KW-0645">Protease</keyword>
<evidence type="ECO:0000256" key="1">
    <source>
        <dbReference type="ARBA" id="ARBA00001362"/>
    </source>
</evidence>
<dbReference type="SUPFAM" id="SSF55166">
    <property type="entry name" value="Hedgehog/DD-peptidase"/>
    <property type="match status" value="1"/>
</dbReference>
<sequence>MSPGFVYLDDAVDSVLWDAKYAGSDNFTGGPVDGYATDRVVTTAAVAAALQEAQGRAAERGLGLLVWDAYRPQRAVDHFIRWAQEPECPRAKSVFHPRISRAAMLEQGYIACSSGHTRGGSLDLTLVDSASGLLLDMGGRHDLMDETSHHATEEVGPVAADNRRILCAIMLDSGFHPYPQEWWHYTLAGEPFPDHYFDFPIT</sequence>
<dbReference type="AlphaFoldDB" id="A0A160KQZ5"/>
<dbReference type="GO" id="GO:0008270">
    <property type="term" value="F:zinc ion binding"/>
    <property type="evidence" value="ECO:0007669"/>
    <property type="project" value="UniProtKB-UniRule"/>
</dbReference>
<dbReference type="Proteomes" id="UP000077071">
    <property type="component" value="Chromosome"/>
</dbReference>
<evidence type="ECO:0000313" key="12">
    <source>
        <dbReference type="Proteomes" id="UP000077071"/>
    </source>
</evidence>
<comment type="cofactor">
    <cofactor evidence="9">
        <name>Zn(2+)</name>
        <dbReference type="ChEBI" id="CHEBI:29105"/>
    </cofactor>
    <text evidence="9">Binds 1 zinc ion per subunit.</text>
</comment>
<dbReference type="InterPro" id="IPR009045">
    <property type="entry name" value="Zn_M74/Hedgehog-like"/>
</dbReference>
<dbReference type="HAMAP" id="MF_01924">
    <property type="entry name" value="A_A_dipeptidase"/>
    <property type="match status" value="1"/>
</dbReference>
<evidence type="ECO:0000256" key="5">
    <source>
        <dbReference type="ARBA" id="ARBA00022833"/>
    </source>
</evidence>
<name>A0A160KQZ5_9MICO</name>
<dbReference type="EC" id="3.4.13.22" evidence="9 10"/>
<dbReference type="GO" id="GO:0160237">
    <property type="term" value="F:D-Ala-D-Ala dipeptidase activity"/>
    <property type="evidence" value="ECO:0007669"/>
    <property type="project" value="UniProtKB-EC"/>
</dbReference>
<protein>
    <recommendedName>
        <fullName evidence="9 10">D-alanyl-D-alanine dipeptidase</fullName>
        <shortName evidence="9 10">D-Ala-D-Ala dipeptidase</shortName>
        <ecNumber evidence="9 10">3.4.13.22</ecNumber>
    </recommendedName>
</protein>
<keyword evidence="6 9" id="KW-0224">Dipeptidase</keyword>
<dbReference type="GO" id="GO:0008237">
    <property type="term" value="F:metallopeptidase activity"/>
    <property type="evidence" value="ECO:0007669"/>
    <property type="project" value="UniProtKB-KW"/>
</dbReference>
<keyword evidence="5 9" id="KW-0862">Zinc</keyword>
<evidence type="ECO:0000256" key="10">
    <source>
        <dbReference type="PIRNR" id="PIRNR026671"/>
    </source>
</evidence>
<dbReference type="Pfam" id="PF01427">
    <property type="entry name" value="Peptidase_M15"/>
    <property type="match status" value="1"/>
</dbReference>
<feature type="binding site" evidence="9">
    <location>
        <position position="116"/>
    </location>
    <ligand>
        <name>Zn(2+)</name>
        <dbReference type="ChEBI" id="CHEBI:29105"/>
        <note>catalytic</note>
    </ligand>
</feature>
<dbReference type="PIRSF" id="PIRSF026671">
    <property type="entry name" value="AA_dipeptidase"/>
    <property type="match status" value="1"/>
</dbReference>
<dbReference type="STRING" id="33888.A6122_0298"/>
<keyword evidence="12" id="KW-1185">Reference proteome</keyword>
<evidence type="ECO:0000256" key="2">
    <source>
        <dbReference type="ARBA" id="ARBA00022670"/>
    </source>
</evidence>
<feature type="binding site" evidence="9">
    <location>
        <position position="184"/>
    </location>
    <ligand>
        <name>Zn(2+)</name>
        <dbReference type="ChEBI" id="CHEBI:29105"/>
        <note>catalytic</note>
    </ligand>
</feature>
<comment type="catalytic activity">
    <reaction evidence="1 9 10">
        <text>D-alanyl-D-alanine + H2O = 2 D-alanine</text>
        <dbReference type="Rhea" id="RHEA:20661"/>
        <dbReference type="ChEBI" id="CHEBI:15377"/>
        <dbReference type="ChEBI" id="CHEBI:57416"/>
        <dbReference type="ChEBI" id="CHEBI:57822"/>
        <dbReference type="EC" id="3.4.13.22"/>
    </reaction>
</comment>
<keyword evidence="7 9" id="KW-0482">Metalloprotease</keyword>
<dbReference type="KEGG" id="rtn:A6122_0298"/>
<evidence type="ECO:0000256" key="4">
    <source>
        <dbReference type="ARBA" id="ARBA00022801"/>
    </source>
</evidence>
<keyword evidence="3 9" id="KW-0479">Metal-binding</keyword>
<dbReference type="CDD" id="cd14817">
    <property type="entry name" value="D-Ala-D-Ala_dipeptidase_VanX"/>
    <property type="match status" value="1"/>
</dbReference>
<feature type="binding site" evidence="9">
    <location>
        <position position="123"/>
    </location>
    <ligand>
        <name>Zn(2+)</name>
        <dbReference type="ChEBI" id="CHEBI:29105"/>
        <note>catalytic</note>
    </ligand>
</feature>
<evidence type="ECO:0000313" key="11">
    <source>
        <dbReference type="EMBL" id="AND15458.1"/>
    </source>
</evidence>
<evidence type="ECO:0000256" key="8">
    <source>
        <dbReference type="ARBA" id="ARBA00023316"/>
    </source>
</evidence>
<accession>A0A160KQZ5</accession>
<dbReference type="GO" id="GO:0071555">
    <property type="term" value="P:cell wall organization"/>
    <property type="evidence" value="ECO:0007669"/>
    <property type="project" value="UniProtKB-KW"/>
</dbReference>
<dbReference type="PATRIC" id="fig|33888.3.peg.343"/>
<comment type="similarity">
    <text evidence="9 10">Belongs to the peptidase M15D family.</text>
</comment>
<dbReference type="EMBL" id="CP015515">
    <property type="protein sequence ID" value="AND15458.1"/>
    <property type="molecule type" value="Genomic_DNA"/>
</dbReference>
<comment type="function">
    <text evidence="9 10">Catalyzes hydrolysis of the D-alanyl-D-alanine dipeptide.</text>
</comment>
<dbReference type="Gene3D" id="3.30.1380.10">
    <property type="match status" value="1"/>
</dbReference>
<proteinExistence type="inferred from homology"/>